<evidence type="ECO:0000313" key="3">
    <source>
        <dbReference type="Proteomes" id="UP001432046"/>
    </source>
</evidence>
<dbReference type="InterPro" id="IPR025333">
    <property type="entry name" value="DUF4239"/>
</dbReference>
<evidence type="ECO:0000313" key="2">
    <source>
        <dbReference type="EMBL" id="WXC78159.1"/>
    </source>
</evidence>
<keyword evidence="1" id="KW-0812">Transmembrane</keyword>
<protein>
    <recommendedName>
        <fullName evidence="4">DUF4239 domain-containing protein</fullName>
    </recommendedName>
</protein>
<gene>
    <name evidence="2" type="ORF">WDK88_32830</name>
</gene>
<reference evidence="2" key="2">
    <citation type="submission" date="2024-03" db="EMBL/GenBank/DDBJ databases">
        <authorList>
            <person name="Bromfield E.S.P."/>
            <person name="Cloutier S."/>
        </authorList>
    </citation>
    <scope>NUCLEOTIDE SEQUENCE</scope>
    <source>
        <strain evidence="2">5S5</strain>
    </source>
</reference>
<accession>A0ABZ2NUG6</accession>
<dbReference type="EMBL" id="CP147711">
    <property type="protein sequence ID" value="WXC78159.1"/>
    <property type="molecule type" value="Genomic_DNA"/>
</dbReference>
<keyword evidence="1" id="KW-0472">Membrane</keyword>
<proteinExistence type="predicted"/>
<evidence type="ECO:0000256" key="1">
    <source>
        <dbReference type="SAM" id="Phobius"/>
    </source>
</evidence>
<organism evidence="2 3">
    <name type="scientific">Bradyrhizobium septentrionale</name>
    <dbReference type="NCBI Taxonomy" id="1404411"/>
    <lineage>
        <taxon>Bacteria</taxon>
        <taxon>Pseudomonadati</taxon>
        <taxon>Pseudomonadota</taxon>
        <taxon>Alphaproteobacteria</taxon>
        <taxon>Hyphomicrobiales</taxon>
        <taxon>Nitrobacteraceae</taxon>
        <taxon>Bradyrhizobium</taxon>
    </lineage>
</organism>
<reference evidence="2" key="1">
    <citation type="journal article" date="2021" name="Int. J. Syst. Evol. Microbiol.">
        <title>Bradyrhizobium septentrionale sp. nov. (sv. septentrionale) and Bradyrhizobium quebecense sp. nov. (sv. septentrionale) associated with legumes native to Canada possess rearranged symbiosis genes and numerous insertion sequences.</title>
        <authorList>
            <person name="Bromfield E.S.P."/>
            <person name="Cloutier S."/>
        </authorList>
    </citation>
    <scope>NUCLEOTIDE SEQUENCE</scope>
    <source>
        <strain evidence="2">5S5</strain>
    </source>
</reference>
<sequence length="261" mass="28316">MNNTVVIGLIAFAAILAGAFAGAEVRERLPKHHLTDETKNLVSVSTAVVATVSALVLGLLISNANTSFTRLGGQVTALSAEILRLDRILRRYGADAEPARNMLLQYAEHKTVDLFPDDRADVRLNNPSTYELLQRLEDMLLALKPANPRDQWWLAQAMTLAAKIGETRWLLAQQIGQGTPKAFVALLVFWLALLFASFGLFAPRNFTSAITLTLCALAVAGAVAMFLELEQGLGGVVRISPEPMRQAVQTLEAEPSNQNAP</sequence>
<dbReference type="Proteomes" id="UP001432046">
    <property type="component" value="Chromosome"/>
</dbReference>
<dbReference type="Pfam" id="PF14023">
    <property type="entry name" value="Bestrophin-like"/>
    <property type="match status" value="1"/>
</dbReference>
<keyword evidence="1" id="KW-1133">Transmembrane helix</keyword>
<evidence type="ECO:0008006" key="4">
    <source>
        <dbReference type="Google" id="ProtNLM"/>
    </source>
</evidence>
<name>A0ABZ2NUG6_9BRAD</name>
<feature type="transmembrane region" description="Helical" evidence="1">
    <location>
        <begin position="208"/>
        <end position="229"/>
    </location>
</feature>
<keyword evidence="3" id="KW-1185">Reference proteome</keyword>
<feature type="transmembrane region" description="Helical" evidence="1">
    <location>
        <begin position="41"/>
        <end position="61"/>
    </location>
</feature>
<feature type="transmembrane region" description="Helical" evidence="1">
    <location>
        <begin position="182"/>
        <end position="202"/>
    </location>
</feature>
<dbReference type="RefSeq" id="WP_165128476.1">
    <property type="nucleotide sequence ID" value="NZ_CP147708.1"/>
</dbReference>